<evidence type="ECO:0000256" key="1">
    <source>
        <dbReference type="SAM" id="MobiDB-lite"/>
    </source>
</evidence>
<feature type="compositionally biased region" description="Basic and acidic residues" evidence="1">
    <location>
        <begin position="75"/>
        <end position="86"/>
    </location>
</feature>
<dbReference type="Proteomes" id="UP000184268">
    <property type="component" value="Unassembled WGS sequence"/>
</dbReference>
<evidence type="ECO:0008006" key="5">
    <source>
        <dbReference type="Google" id="ProtNLM"/>
    </source>
</evidence>
<sequence length="86" mass="9297">MIRWSVILAALVLAGCATQEYASEVDRILAEEQLCTGLVDTQYELSATVWSSDGATPTSGPAPSASSRCITDPAEIERVQREQERP</sequence>
<dbReference type="STRING" id="299255.SAMN02745129_0174"/>
<name>A0A1M5ZEX0_9GAMM</name>
<proteinExistence type="predicted"/>
<feature type="compositionally biased region" description="Low complexity" evidence="1">
    <location>
        <begin position="54"/>
        <end position="67"/>
    </location>
</feature>
<feature type="signal peptide" evidence="2">
    <location>
        <begin position="1"/>
        <end position="22"/>
    </location>
</feature>
<dbReference type="RefSeq" id="WP_067662492.1">
    <property type="nucleotide sequence ID" value="NZ_FQXG01000011.1"/>
</dbReference>
<gene>
    <name evidence="3" type="ORF">SAMN02745129_0174</name>
</gene>
<dbReference type="EMBL" id="FQXG01000011">
    <property type="protein sequence ID" value="SHI22709.1"/>
    <property type="molecule type" value="Genomic_DNA"/>
</dbReference>
<dbReference type="AlphaFoldDB" id="A0A1M5ZEX0"/>
<accession>A0A1M5ZEX0</accession>
<reference evidence="4" key="1">
    <citation type="submission" date="2016-11" db="EMBL/GenBank/DDBJ databases">
        <authorList>
            <person name="Varghese N."/>
            <person name="Submissions S."/>
        </authorList>
    </citation>
    <scope>NUCLEOTIDE SEQUENCE [LARGE SCALE GENOMIC DNA]</scope>
    <source>
        <strain evidence="4">DSM 16917</strain>
    </source>
</reference>
<evidence type="ECO:0000256" key="2">
    <source>
        <dbReference type="SAM" id="SignalP"/>
    </source>
</evidence>
<evidence type="ECO:0000313" key="3">
    <source>
        <dbReference type="EMBL" id="SHI22709.1"/>
    </source>
</evidence>
<organism evidence="3 4">
    <name type="scientific">Ferrimonas marina</name>
    <dbReference type="NCBI Taxonomy" id="299255"/>
    <lineage>
        <taxon>Bacteria</taxon>
        <taxon>Pseudomonadati</taxon>
        <taxon>Pseudomonadota</taxon>
        <taxon>Gammaproteobacteria</taxon>
        <taxon>Alteromonadales</taxon>
        <taxon>Ferrimonadaceae</taxon>
        <taxon>Ferrimonas</taxon>
    </lineage>
</organism>
<protein>
    <recommendedName>
        <fullName evidence="5">Lipoprotein</fullName>
    </recommendedName>
</protein>
<keyword evidence="4" id="KW-1185">Reference proteome</keyword>
<evidence type="ECO:0000313" key="4">
    <source>
        <dbReference type="Proteomes" id="UP000184268"/>
    </source>
</evidence>
<dbReference type="PROSITE" id="PS51257">
    <property type="entry name" value="PROKAR_LIPOPROTEIN"/>
    <property type="match status" value="1"/>
</dbReference>
<feature type="chain" id="PRO_5009915457" description="Lipoprotein" evidence="2">
    <location>
        <begin position="23"/>
        <end position="86"/>
    </location>
</feature>
<keyword evidence="2" id="KW-0732">Signal</keyword>
<feature type="region of interest" description="Disordered" evidence="1">
    <location>
        <begin position="51"/>
        <end position="86"/>
    </location>
</feature>